<dbReference type="Proteomes" id="UP000069549">
    <property type="component" value="Chromosome 14"/>
</dbReference>
<dbReference type="GO" id="GO:0006508">
    <property type="term" value="P:proteolysis"/>
    <property type="evidence" value="ECO:0007669"/>
    <property type="project" value="UniProtKB-KW"/>
</dbReference>
<dbReference type="InterPro" id="IPR001478">
    <property type="entry name" value="PDZ"/>
</dbReference>
<dbReference type="EMBL" id="LT160034">
    <property type="protein sequence ID" value="CXJ17580.1"/>
    <property type="molecule type" value="Genomic_DNA"/>
</dbReference>
<comment type="similarity">
    <text evidence="1">Belongs to the peptidase S1C family.</text>
</comment>
<dbReference type="InterPro" id="IPR036034">
    <property type="entry name" value="PDZ_sf"/>
</dbReference>
<proteinExistence type="inferred from homology"/>
<evidence type="ECO:0000313" key="5">
    <source>
        <dbReference type="EMBL" id="SCN28427.1"/>
    </source>
</evidence>
<evidence type="ECO:0000313" key="6">
    <source>
        <dbReference type="EMBL" id="SCO62620.1"/>
    </source>
</evidence>
<dbReference type="AlphaFoldDB" id="A0A0Z0AQ63"/>
<evidence type="ECO:0000313" key="4">
    <source>
        <dbReference type="EMBL" id="CXJ17580.1"/>
    </source>
</evidence>
<dbReference type="SUPFAM" id="SSF50156">
    <property type="entry name" value="PDZ domain-like"/>
    <property type="match status" value="1"/>
</dbReference>
<evidence type="ECO:0000256" key="2">
    <source>
        <dbReference type="SAM" id="Phobius"/>
    </source>
</evidence>
<dbReference type="OrthoDB" id="4217619at2759"/>
<evidence type="ECO:0000313" key="10">
    <source>
        <dbReference type="Proteomes" id="UP000219974"/>
    </source>
</evidence>
<keyword evidence="2" id="KW-1133">Transmembrane helix</keyword>
<keyword evidence="2" id="KW-0472">Membrane</keyword>
<dbReference type="Proteomes" id="UP000220214">
    <property type="component" value="Chromosome 14"/>
</dbReference>
<feature type="domain" description="PDZ" evidence="3">
    <location>
        <begin position="363"/>
        <end position="399"/>
    </location>
</feature>
<dbReference type="GO" id="GO:0004252">
    <property type="term" value="F:serine-type endopeptidase activity"/>
    <property type="evidence" value="ECO:0007669"/>
    <property type="project" value="TreeGrafter"/>
</dbReference>
<dbReference type="EMBL" id="LT614640">
    <property type="protein sequence ID" value="SCN28427.1"/>
    <property type="molecule type" value="Genomic_DNA"/>
</dbReference>
<evidence type="ECO:0000313" key="7">
    <source>
        <dbReference type="EMBL" id="SCO64179.1"/>
    </source>
</evidence>
<gene>
    <name evidence="4" type="ORF">PBK173_000452700</name>
    <name evidence="5" type="ORF">PBNK65E_000442700</name>
    <name evidence="7" type="ORF">PBSP11A_000442200</name>
    <name evidence="6" type="ORF">PBSP11RLL_000441700</name>
</gene>
<dbReference type="PANTHER" id="PTHR22939">
    <property type="entry name" value="SERINE PROTEASE FAMILY S1C HTRA-RELATED"/>
    <property type="match status" value="1"/>
</dbReference>
<evidence type="ECO:0000313" key="8">
    <source>
        <dbReference type="Proteomes" id="UP000069549"/>
    </source>
</evidence>
<dbReference type="Gene3D" id="2.40.10.10">
    <property type="entry name" value="Trypsin-like serine proteases"/>
    <property type="match status" value="2"/>
</dbReference>
<sequence length="432" mass="50042">MKKSNLSLFKSIVKHSWRASLFCYSTIFIHSSVNTLLASYNDKEKGVYKDKRKNNFDFFATISLKIIPISYCSCQLVYKCDNNNALPTETEYNNLELFKRVFFKLIQYEYFIIHKIIRCINEFIIFVLYSLANFYLYFHSIFFNICNLLSKIYHGESNNGSLHAYPNIPYNIINSFVTIHKIYEHNKIPLKHDFKNDQLEYMGSEFIYDKRGYILTAAHNITNLEDKFVVKNNNGLYFATLLGLHKGSDVCVMKINSEEPFSYISLDKIRDELKQGESVVTYGQIQDFDKETYSMSGSPLLDQYGNLVGMIQKKIDNYGLALPANILKNVAIHLQNKGVYKEPFLGIVFREKALIIQNSRSLTKELKISSILANSSADLGNLKKEDIISKINNKDIESICDVHEIINSTSDRYINVDGIRNDKKFKTQIKLW</sequence>
<dbReference type="PANTHER" id="PTHR22939:SF129">
    <property type="entry name" value="SERINE PROTEASE HTRA2, MITOCHONDRIAL"/>
    <property type="match status" value="1"/>
</dbReference>
<keyword evidence="4" id="KW-0645">Protease</keyword>
<dbReference type="EMBL" id="LT608262">
    <property type="protein sequence ID" value="SCO64179.1"/>
    <property type="molecule type" value="Genomic_DNA"/>
</dbReference>
<dbReference type="Proteomes" id="UP000219974">
    <property type="component" value="Chromosome 14"/>
</dbReference>
<protein>
    <submittedName>
        <fullName evidence="4">Trypsin-like serine protease, putative</fullName>
    </submittedName>
</protein>
<dbReference type="InterPro" id="IPR043504">
    <property type="entry name" value="Peptidase_S1_PA_chymotrypsin"/>
</dbReference>
<evidence type="ECO:0000256" key="1">
    <source>
        <dbReference type="ARBA" id="ARBA00010541"/>
    </source>
</evidence>
<evidence type="ECO:0000313" key="9">
    <source>
        <dbReference type="Proteomes" id="UP000219860"/>
    </source>
</evidence>
<evidence type="ECO:0000313" key="11">
    <source>
        <dbReference type="Proteomes" id="UP000220214"/>
    </source>
</evidence>
<keyword evidence="2" id="KW-0812">Transmembrane</keyword>
<name>A0A0Z0AQ63_PLABE</name>
<dbReference type="Pfam" id="PF00595">
    <property type="entry name" value="PDZ"/>
    <property type="match status" value="1"/>
</dbReference>
<feature type="transmembrane region" description="Helical" evidence="2">
    <location>
        <begin position="123"/>
        <end position="143"/>
    </location>
</feature>
<dbReference type="VEuPathDB" id="PlasmoDB:PBANKA_1425300"/>
<evidence type="ECO:0000259" key="3">
    <source>
        <dbReference type="Pfam" id="PF00595"/>
    </source>
</evidence>
<dbReference type="Proteomes" id="UP000219860">
    <property type="component" value="Chromosome 14"/>
</dbReference>
<dbReference type="EMBL" id="LT608278">
    <property type="protein sequence ID" value="SCO62620.1"/>
    <property type="molecule type" value="Genomic_DNA"/>
</dbReference>
<accession>A0A0Z0AQ63</accession>
<dbReference type="SUPFAM" id="SSF50494">
    <property type="entry name" value="Trypsin-like serine proteases"/>
    <property type="match status" value="1"/>
</dbReference>
<dbReference type="InterPro" id="IPR009003">
    <property type="entry name" value="Peptidase_S1_PA"/>
</dbReference>
<reference evidence="4 8" key="1">
    <citation type="submission" date="2016-02" db="EMBL/GenBank/DDBJ databases">
        <authorList>
            <consortium name="Pathogen Informatics"/>
        </authorList>
    </citation>
    <scope>NUCLEOTIDE SEQUENCE [LARGE SCALE GENOMIC DNA]</scope>
    <source>
        <strain evidence="4 8">K173</strain>
        <strain evidence="5 11">NK65e</strain>
        <strain evidence="7 9">SP11 Antwerpcl1</strain>
        <strain evidence="6 10">SP11 RLL</strain>
    </source>
</reference>
<dbReference type="Gene3D" id="2.30.42.10">
    <property type="match status" value="1"/>
</dbReference>
<keyword evidence="4" id="KW-0378">Hydrolase</keyword>
<organism evidence="4 8">
    <name type="scientific">Plasmodium berghei</name>
    <dbReference type="NCBI Taxonomy" id="5821"/>
    <lineage>
        <taxon>Eukaryota</taxon>
        <taxon>Sar</taxon>
        <taxon>Alveolata</taxon>
        <taxon>Apicomplexa</taxon>
        <taxon>Aconoidasida</taxon>
        <taxon>Haemosporida</taxon>
        <taxon>Plasmodiidae</taxon>
        <taxon>Plasmodium</taxon>
        <taxon>Plasmodium (Vinckeia)</taxon>
    </lineage>
</organism>